<feature type="transmembrane region" description="Helical" evidence="1">
    <location>
        <begin position="346"/>
        <end position="364"/>
    </location>
</feature>
<evidence type="ECO:0008006" key="4">
    <source>
        <dbReference type="Google" id="ProtNLM"/>
    </source>
</evidence>
<dbReference type="RefSeq" id="WP_097076331.1">
    <property type="nucleotide sequence ID" value="NZ_OBMR01000006.1"/>
</dbReference>
<keyword evidence="1" id="KW-0472">Membrane</keyword>
<proteinExistence type="predicted"/>
<accession>A0A285S9J0</accession>
<evidence type="ECO:0000313" key="2">
    <source>
        <dbReference type="EMBL" id="SOC03935.1"/>
    </source>
</evidence>
<dbReference type="Proteomes" id="UP000219563">
    <property type="component" value="Unassembled WGS sequence"/>
</dbReference>
<organism evidence="2 3">
    <name type="scientific">Pseudobutyrivibrio ruminis DSM 9787</name>
    <dbReference type="NCBI Taxonomy" id="1123011"/>
    <lineage>
        <taxon>Bacteria</taxon>
        <taxon>Bacillati</taxon>
        <taxon>Bacillota</taxon>
        <taxon>Clostridia</taxon>
        <taxon>Lachnospirales</taxon>
        <taxon>Lachnospiraceae</taxon>
        <taxon>Pseudobutyrivibrio</taxon>
    </lineage>
</organism>
<keyword evidence="1" id="KW-1133">Transmembrane helix</keyword>
<dbReference type="AlphaFoldDB" id="A0A285S9J0"/>
<reference evidence="2 3" key="1">
    <citation type="submission" date="2017-08" db="EMBL/GenBank/DDBJ databases">
        <authorList>
            <person name="de Groot N.N."/>
        </authorList>
    </citation>
    <scope>NUCLEOTIDE SEQUENCE [LARGE SCALE GENOMIC DNA]</scope>
    <source>
        <strain evidence="2 3">DSM 9787</strain>
    </source>
</reference>
<feature type="transmembrane region" description="Helical" evidence="1">
    <location>
        <begin position="164"/>
        <end position="197"/>
    </location>
</feature>
<keyword evidence="1" id="KW-0812">Transmembrane</keyword>
<feature type="transmembrane region" description="Helical" evidence="1">
    <location>
        <begin position="263"/>
        <end position="282"/>
    </location>
</feature>
<evidence type="ECO:0000313" key="3">
    <source>
        <dbReference type="Proteomes" id="UP000219563"/>
    </source>
</evidence>
<feature type="transmembrane region" description="Helical" evidence="1">
    <location>
        <begin position="80"/>
        <end position="101"/>
    </location>
</feature>
<evidence type="ECO:0000256" key="1">
    <source>
        <dbReference type="SAM" id="Phobius"/>
    </source>
</evidence>
<feature type="transmembrane region" description="Helical" evidence="1">
    <location>
        <begin position="289"/>
        <end position="309"/>
    </location>
</feature>
<gene>
    <name evidence="2" type="ORF">SAMN02910411_1977</name>
</gene>
<feature type="transmembrane region" description="Helical" evidence="1">
    <location>
        <begin position="315"/>
        <end position="334"/>
    </location>
</feature>
<feature type="transmembrane region" description="Helical" evidence="1">
    <location>
        <begin position="209"/>
        <end position="229"/>
    </location>
</feature>
<protein>
    <recommendedName>
        <fullName evidence="4">Dolichyl-phosphate-mannose-protein mannosyltransferase</fullName>
    </recommendedName>
</protein>
<dbReference type="EMBL" id="OBMR01000006">
    <property type="protein sequence ID" value="SOC03935.1"/>
    <property type="molecule type" value="Genomic_DNA"/>
</dbReference>
<feature type="transmembrane region" description="Helical" evidence="1">
    <location>
        <begin position="108"/>
        <end position="129"/>
    </location>
</feature>
<feature type="transmembrane region" description="Helical" evidence="1">
    <location>
        <begin position="12"/>
        <end position="30"/>
    </location>
</feature>
<sequence>MKRIIEHSEEIMACTISFLMALLFGFNSPLHPWVISDSGVDSSVFKTIALMMEHGYMPYKDSFDHKGPLLYLLNWGGDRISHYIGIWIIEIFCISIAFYMLYKISRLVCGIASSIITSLSAVSLLFIYYDGGNLVEEYAMPCIAVGVYYFLDYLLNNVISKRRLLLSGLCCGFVLMLRPNMISIWLVYCTVISLILILKKEIKEWTRFVIWFSLGLFISIAPIVVWLLIKHDLYYCIQDYIIFNMRYSSVDGERVLFSSKWKAFVKFFNTTIYMVSFFCMIFHLKEKIVLNISYIIYLVLTIMLMVMSGMEYNHYGMILIPAVVYPLGLMFRDIEKIIDENIRKAVMLITSLYILSMVIVPSWINTIEEIAVVYEDKSENHIWDVTNSVVNMVTDLTDEGDKISVYGNWDIVYVLSDRVHATRYSYQFPIGNVSPEIKAEYMQDLQKEMPKVIVISPLGNYYDENIQSFLNRNKYTCVYTSDNDEFESCAMLFYKQ</sequence>
<name>A0A285S9J0_9FIRM</name>